<evidence type="ECO:0000313" key="17">
    <source>
        <dbReference type="EMBL" id="KAJ7956258.1"/>
    </source>
</evidence>
<reference evidence="17" key="1">
    <citation type="journal article" date="2023" name="Science">
        <title>Elucidation of the pathway for biosynthesis of saponin adjuvants from the soapbark tree.</title>
        <authorList>
            <person name="Reed J."/>
            <person name="Orme A."/>
            <person name="El-Demerdash A."/>
            <person name="Owen C."/>
            <person name="Martin L.B.B."/>
            <person name="Misra R.C."/>
            <person name="Kikuchi S."/>
            <person name="Rejzek M."/>
            <person name="Martin A.C."/>
            <person name="Harkess A."/>
            <person name="Leebens-Mack J."/>
            <person name="Louveau T."/>
            <person name="Stephenson M.J."/>
            <person name="Osbourn A."/>
        </authorList>
    </citation>
    <scope>NUCLEOTIDE SEQUENCE</scope>
    <source>
        <strain evidence="17">S10</strain>
    </source>
</reference>
<comment type="similarity">
    <text evidence="13">Belongs to the RING-type zinc finger family. ATL subfamily.</text>
</comment>
<organism evidence="17 18">
    <name type="scientific">Quillaja saponaria</name>
    <name type="common">Soap bark tree</name>
    <dbReference type="NCBI Taxonomy" id="32244"/>
    <lineage>
        <taxon>Eukaryota</taxon>
        <taxon>Viridiplantae</taxon>
        <taxon>Streptophyta</taxon>
        <taxon>Embryophyta</taxon>
        <taxon>Tracheophyta</taxon>
        <taxon>Spermatophyta</taxon>
        <taxon>Magnoliopsida</taxon>
        <taxon>eudicotyledons</taxon>
        <taxon>Gunneridae</taxon>
        <taxon>Pentapetalae</taxon>
        <taxon>rosids</taxon>
        <taxon>fabids</taxon>
        <taxon>Fabales</taxon>
        <taxon>Quillajaceae</taxon>
        <taxon>Quillaja</taxon>
    </lineage>
</organism>
<evidence type="ECO:0000256" key="1">
    <source>
        <dbReference type="ARBA" id="ARBA00000900"/>
    </source>
</evidence>
<dbReference type="AlphaFoldDB" id="A0AAD7LEA3"/>
<comment type="subcellular location">
    <subcellularLocation>
        <location evidence="2">Membrane</location>
        <topology evidence="2">Single-pass membrane protein</topology>
    </subcellularLocation>
</comment>
<evidence type="ECO:0000256" key="2">
    <source>
        <dbReference type="ARBA" id="ARBA00004167"/>
    </source>
</evidence>
<keyword evidence="12 15" id="KW-0472">Membrane</keyword>
<dbReference type="InterPro" id="IPR001841">
    <property type="entry name" value="Znf_RING"/>
</dbReference>
<name>A0AAD7LEA3_QUISA</name>
<evidence type="ECO:0000259" key="16">
    <source>
        <dbReference type="PROSITE" id="PS50089"/>
    </source>
</evidence>
<dbReference type="PANTHER" id="PTHR45768:SF13">
    <property type="entry name" value="TRANSCRIPTION FACTOR C2H2 FAMILY-RELATED"/>
    <property type="match status" value="1"/>
</dbReference>
<comment type="caution">
    <text evidence="17">The sequence shown here is derived from an EMBL/GenBank/DDBJ whole genome shotgun (WGS) entry which is preliminary data.</text>
</comment>
<feature type="domain" description="RING-type" evidence="16">
    <location>
        <begin position="77"/>
        <end position="119"/>
    </location>
</feature>
<comment type="pathway">
    <text evidence="3">Protein modification; protein ubiquitination.</text>
</comment>
<protein>
    <recommendedName>
        <fullName evidence="4">RING-type E3 ubiquitin transferase</fullName>
        <ecNumber evidence="4">2.3.2.27</ecNumber>
    </recommendedName>
</protein>
<dbReference type="PANTHER" id="PTHR45768">
    <property type="entry name" value="E3 UBIQUITIN-PROTEIN LIGASE RNF13-LIKE"/>
    <property type="match status" value="1"/>
</dbReference>
<dbReference type="KEGG" id="qsa:O6P43_022728"/>
<dbReference type="EC" id="2.3.2.27" evidence="4"/>
<comment type="catalytic activity">
    <reaction evidence="1">
        <text>S-ubiquitinyl-[E2 ubiquitin-conjugating enzyme]-L-cysteine + [acceptor protein]-L-lysine = [E2 ubiquitin-conjugating enzyme]-L-cysteine + N(6)-ubiquitinyl-[acceptor protein]-L-lysine.</text>
        <dbReference type="EC" id="2.3.2.27"/>
    </reaction>
</comment>
<keyword evidence="10" id="KW-0862">Zinc</keyword>
<keyword evidence="8 14" id="KW-0863">Zinc-finger</keyword>
<proteinExistence type="inferred from homology"/>
<evidence type="ECO:0000256" key="15">
    <source>
        <dbReference type="SAM" id="Phobius"/>
    </source>
</evidence>
<keyword evidence="18" id="KW-1185">Reference proteome</keyword>
<evidence type="ECO:0000256" key="10">
    <source>
        <dbReference type="ARBA" id="ARBA00022833"/>
    </source>
</evidence>
<keyword evidence="5" id="KW-0808">Transferase</keyword>
<dbReference type="Gene3D" id="3.30.40.10">
    <property type="entry name" value="Zinc/RING finger domain, C3HC4 (zinc finger)"/>
    <property type="match status" value="1"/>
</dbReference>
<evidence type="ECO:0000256" key="3">
    <source>
        <dbReference type="ARBA" id="ARBA00004906"/>
    </source>
</evidence>
<feature type="transmembrane region" description="Helical" evidence="15">
    <location>
        <begin position="6"/>
        <end position="27"/>
    </location>
</feature>
<sequence length="147" mass="16642">MMTMEIFISLILLFVGIVVLVVIHVCIVGRVFRTEEQGDDFVQSSSNETKGISIVDLKKLPCFEYEEAEKGGSHVECAVCLENFKVGDKCRLLPNCNHIFHVQCIDTWLLRTPICPFCRTYANSPKNQKGFGEEDRVIEDNIAIEIT</sequence>
<evidence type="ECO:0000256" key="12">
    <source>
        <dbReference type="ARBA" id="ARBA00023136"/>
    </source>
</evidence>
<gene>
    <name evidence="17" type="ORF">O6P43_022728</name>
</gene>
<evidence type="ECO:0000256" key="11">
    <source>
        <dbReference type="ARBA" id="ARBA00022989"/>
    </source>
</evidence>
<dbReference type="PROSITE" id="PS50089">
    <property type="entry name" value="ZF_RING_2"/>
    <property type="match status" value="1"/>
</dbReference>
<dbReference type="SMART" id="SM00184">
    <property type="entry name" value="RING"/>
    <property type="match status" value="1"/>
</dbReference>
<evidence type="ECO:0000256" key="9">
    <source>
        <dbReference type="ARBA" id="ARBA00022786"/>
    </source>
</evidence>
<dbReference type="SUPFAM" id="SSF57850">
    <property type="entry name" value="RING/U-box"/>
    <property type="match status" value="1"/>
</dbReference>
<evidence type="ECO:0000256" key="4">
    <source>
        <dbReference type="ARBA" id="ARBA00012483"/>
    </source>
</evidence>
<dbReference type="FunFam" id="3.30.40.10:FF:000982">
    <property type="entry name" value="RING-H2 finger protein ATL2K"/>
    <property type="match status" value="1"/>
</dbReference>
<keyword evidence="6 15" id="KW-0812">Transmembrane</keyword>
<dbReference type="GO" id="GO:0061630">
    <property type="term" value="F:ubiquitin protein ligase activity"/>
    <property type="evidence" value="ECO:0007669"/>
    <property type="project" value="UniProtKB-EC"/>
</dbReference>
<dbReference type="GO" id="GO:0008270">
    <property type="term" value="F:zinc ion binding"/>
    <property type="evidence" value="ECO:0007669"/>
    <property type="project" value="UniProtKB-KW"/>
</dbReference>
<evidence type="ECO:0000256" key="8">
    <source>
        <dbReference type="ARBA" id="ARBA00022771"/>
    </source>
</evidence>
<evidence type="ECO:0000313" key="18">
    <source>
        <dbReference type="Proteomes" id="UP001163823"/>
    </source>
</evidence>
<evidence type="ECO:0000256" key="7">
    <source>
        <dbReference type="ARBA" id="ARBA00022723"/>
    </source>
</evidence>
<evidence type="ECO:0000256" key="14">
    <source>
        <dbReference type="PROSITE-ProRule" id="PRU00175"/>
    </source>
</evidence>
<evidence type="ECO:0000256" key="6">
    <source>
        <dbReference type="ARBA" id="ARBA00022692"/>
    </source>
</evidence>
<keyword evidence="9" id="KW-0833">Ubl conjugation pathway</keyword>
<keyword evidence="7" id="KW-0479">Metal-binding</keyword>
<dbReference type="GO" id="GO:0016020">
    <property type="term" value="C:membrane"/>
    <property type="evidence" value="ECO:0007669"/>
    <property type="project" value="UniProtKB-SubCell"/>
</dbReference>
<dbReference type="InterPro" id="IPR013083">
    <property type="entry name" value="Znf_RING/FYVE/PHD"/>
</dbReference>
<evidence type="ECO:0000256" key="5">
    <source>
        <dbReference type="ARBA" id="ARBA00022679"/>
    </source>
</evidence>
<dbReference type="Pfam" id="PF13639">
    <property type="entry name" value="zf-RING_2"/>
    <property type="match status" value="1"/>
</dbReference>
<dbReference type="Proteomes" id="UP001163823">
    <property type="component" value="Chromosome 9"/>
</dbReference>
<evidence type="ECO:0000256" key="13">
    <source>
        <dbReference type="ARBA" id="ARBA00024209"/>
    </source>
</evidence>
<keyword evidence="11 15" id="KW-1133">Transmembrane helix</keyword>
<dbReference type="EMBL" id="JARAOO010000009">
    <property type="protein sequence ID" value="KAJ7956258.1"/>
    <property type="molecule type" value="Genomic_DNA"/>
</dbReference>
<accession>A0AAD7LEA3</accession>